<comment type="caution">
    <text evidence="2">The sequence shown here is derived from an EMBL/GenBank/DDBJ whole genome shotgun (WGS) entry which is preliminary data.</text>
</comment>
<accession>A0A2H9U172</accession>
<dbReference type="GO" id="GO:0003677">
    <property type="term" value="F:DNA binding"/>
    <property type="evidence" value="ECO:0007669"/>
    <property type="project" value="InterPro"/>
</dbReference>
<sequence length="339" mass="40231">MSFTLNELKDSEFEEFCYDLLHSMDFVNLSWRKGTGLLSSPSDQGRDIQGQLLRRDVDGSQYHEQWFIECKHYIKGVPPEKIQSALTWANSKRPDVLLIIASNFLSNPTKNYLEEYQREHKPPFRIKIWELKDLDNLSVGKKELRLKYNLIHDLSYLPVLNRYHIAYTMKPQLNSIRYLIELMDSLDADKRDEAFLMVYYQVIRPRFRTPISPDETVRDLMLDPVDYKSFRDKCFSMTSDDSHQFVYNFVTLALSWLFNTADITSIEDMQNTQKWLIENIETKISETNDELEINKLRKMIKLPTKMLSELPSKVQKSYDTYNYICEELVRKLLVEKLSR</sequence>
<name>A0A2H9U172_9GAMM</name>
<dbReference type="Gene3D" id="3.40.1350.10">
    <property type="match status" value="1"/>
</dbReference>
<dbReference type="SUPFAM" id="SSF52980">
    <property type="entry name" value="Restriction endonuclease-like"/>
    <property type="match status" value="1"/>
</dbReference>
<dbReference type="AlphaFoldDB" id="A0A2H9U172"/>
<evidence type="ECO:0000313" key="3">
    <source>
        <dbReference type="Proteomes" id="UP000235861"/>
    </source>
</evidence>
<dbReference type="GO" id="GO:0009307">
    <property type="term" value="P:DNA restriction-modification system"/>
    <property type="evidence" value="ECO:0007669"/>
    <property type="project" value="InterPro"/>
</dbReference>
<dbReference type="OrthoDB" id="8452137at2"/>
<dbReference type="Pfam" id="PF04471">
    <property type="entry name" value="Mrr_cat"/>
    <property type="match status" value="1"/>
</dbReference>
<dbReference type="EMBL" id="PGGC01000166">
    <property type="protein sequence ID" value="PJG57806.1"/>
    <property type="molecule type" value="Genomic_DNA"/>
</dbReference>
<dbReference type="InterPro" id="IPR011856">
    <property type="entry name" value="tRNA_endonuc-like_dom_sf"/>
</dbReference>
<dbReference type="Proteomes" id="UP000235861">
    <property type="component" value="Unassembled WGS sequence"/>
</dbReference>
<organism evidence="2 3">
    <name type="scientific">Aeromonas cavernicola</name>
    <dbReference type="NCBI Taxonomy" id="1006623"/>
    <lineage>
        <taxon>Bacteria</taxon>
        <taxon>Pseudomonadati</taxon>
        <taxon>Pseudomonadota</taxon>
        <taxon>Gammaproteobacteria</taxon>
        <taxon>Aeromonadales</taxon>
        <taxon>Aeromonadaceae</taxon>
        <taxon>Aeromonas</taxon>
    </lineage>
</organism>
<evidence type="ECO:0000313" key="2">
    <source>
        <dbReference type="EMBL" id="PJG57806.1"/>
    </source>
</evidence>
<evidence type="ECO:0000259" key="1">
    <source>
        <dbReference type="Pfam" id="PF04471"/>
    </source>
</evidence>
<dbReference type="InterPro" id="IPR007560">
    <property type="entry name" value="Restrct_endonuc_IV_Mrr"/>
</dbReference>
<dbReference type="InterPro" id="IPR011335">
    <property type="entry name" value="Restrct_endonuc-II-like"/>
</dbReference>
<gene>
    <name evidence="2" type="ORF">CUC53_16020</name>
</gene>
<protein>
    <recommendedName>
        <fullName evidence="1">Restriction endonuclease type IV Mrr domain-containing protein</fullName>
    </recommendedName>
</protein>
<feature type="domain" description="Restriction endonuclease type IV Mrr" evidence="1">
    <location>
        <begin position="6"/>
        <end position="136"/>
    </location>
</feature>
<dbReference type="GO" id="GO:0004519">
    <property type="term" value="F:endonuclease activity"/>
    <property type="evidence" value="ECO:0007669"/>
    <property type="project" value="InterPro"/>
</dbReference>
<keyword evidence="3" id="KW-1185">Reference proteome</keyword>
<reference evidence="2 3" key="1">
    <citation type="submission" date="2017-11" db="EMBL/GenBank/DDBJ databases">
        <title>Draft genome sequence of environmental isolate Aeromonas cavernicola sp. nov. MDC 2508.</title>
        <authorList>
            <person name="Colston S.M."/>
            <person name="Navarro A."/>
            <person name="Martinez-Murcia A.J."/>
            <person name="Graf J."/>
        </authorList>
    </citation>
    <scope>NUCLEOTIDE SEQUENCE [LARGE SCALE GENOMIC DNA]</scope>
    <source>
        <strain evidence="2 3">MDC 2508</strain>
    </source>
</reference>
<dbReference type="RefSeq" id="WP_100295059.1">
    <property type="nucleotide sequence ID" value="NZ_PGGC01000166.1"/>
</dbReference>
<proteinExistence type="predicted"/>